<dbReference type="EMBL" id="JABBWG010000015">
    <property type="protein sequence ID" value="KAG1816833.1"/>
    <property type="molecule type" value="Genomic_DNA"/>
</dbReference>
<dbReference type="GeneID" id="64626900"/>
<gene>
    <name evidence="1" type="ORF">BJ212DRAFT_1299561</name>
</gene>
<dbReference type="OrthoDB" id="3182339at2759"/>
<evidence type="ECO:0000313" key="2">
    <source>
        <dbReference type="Proteomes" id="UP000807769"/>
    </source>
</evidence>
<name>A0A9P7EBZ4_9AGAM</name>
<proteinExistence type="predicted"/>
<comment type="caution">
    <text evidence="1">The sequence shown here is derived from an EMBL/GenBank/DDBJ whole genome shotgun (WGS) entry which is preliminary data.</text>
</comment>
<dbReference type="AlphaFoldDB" id="A0A9P7EBZ4"/>
<evidence type="ECO:0000313" key="1">
    <source>
        <dbReference type="EMBL" id="KAG1816833.1"/>
    </source>
</evidence>
<organism evidence="1 2">
    <name type="scientific">Suillus subaureus</name>
    <dbReference type="NCBI Taxonomy" id="48587"/>
    <lineage>
        <taxon>Eukaryota</taxon>
        <taxon>Fungi</taxon>
        <taxon>Dikarya</taxon>
        <taxon>Basidiomycota</taxon>
        <taxon>Agaricomycotina</taxon>
        <taxon>Agaricomycetes</taxon>
        <taxon>Agaricomycetidae</taxon>
        <taxon>Boletales</taxon>
        <taxon>Suillineae</taxon>
        <taxon>Suillaceae</taxon>
        <taxon>Suillus</taxon>
    </lineage>
</organism>
<reference evidence="1" key="1">
    <citation type="journal article" date="2020" name="New Phytol.">
        <title>Comparative genomics reveals dynamic genome evolution in host specialist ectomycorrhizal fungi.</title>
        <authorList>
            <person name="Lofgren L.A."/>
            <person name="Nguyen N.H."/>
            <person name="Vilgalys R."/>
            <person name="Ruytinx J."/>
            <person name="Liao H.L."/>
            <person name="Branco S."/>
            <person name="Kuo A."/>
            <person name="LaButti K."/>
            <person name="Lipzen A."/>
            <person name="Andreopoulos W."/>
            <person name="Pangilinan J."/>
            <person name="Riley R."/>
            <person name="Hundley H."/>
            <person name="Na H."/>
            <person name="Barry K."/>
            <person name="Grigoriev I.V."/>
            <person name="Stajich J.E."/>
            <person name="Kennedy P.G."/>
        </authorList>
    </citation>
    <scope>NUCLEOTIDE SEQUENCE</scope>
    <source>
        <strain evidence="1">MN1</strain>
    </source>
</reference>
<dbReference type="RefSeq" id="XP_041193393.1">
    <property type="nucleotide sequence ID" value="XM_041332883.1"/>
</dbReference>
<dbReference type="Proteomes" id="UP000807769">
    <property type="component" value="Unassembled WGS sequence"/>
</dbReference>
<keyword evidence="2" id="KW-1185">Reference proteome</keyword>
<protein>
    <submittedName>
        <fullName evidence="1">Uncharacterized protein</fullName>
    </submittedName>
</protein>
<sequence>MVIQACTQGYSSKAQPSYSGNPENTSIMLLTLFELWVALDKLVVKLIPLLMEYSPEVPVAIFNCLLLWRAVTIDMLLGITPTIHSWSSQMWQIKTHSQFIIITNPSSCSHASSALKMMQMQSVQNESQIFTANVTDTGVSQMKLMLSHVTTTQTGECEKWEERDSLSVEVHEWPLPNSVYDAAAVVFELSAPITFKMWQSFTFHFLYDICTPTSPQIQSADISNICTYVLPKGPYHGLQSYLLDTQHTSNEGLANQATCHAELTLHEFIAFWGLCSGSFLQWINILCELRACTLTFCDPVVHLLLLQASLEVGKLSADGSRAWHNELKASEFRHALIDELQSLKVSMEANWLEGTMMSMISILVSRLLSSTEDFHVIKGSYKLLQDVQNTTFRWVQEPSKADAPDEKSSHRHQVRIHDMAATCLSTYNVGPDNIIVLLQSPQDLEILVYCSVTVMDNRPISEITWEMTKKVLIEQWSIFGLHTSATCAGKCETVPLDDSSHQTIHLYMLMACLLVNGSPLTRLPDRFLQHPSYITLFGHQVFDVFPTKIPGMEFVAKAIIHHFKMHSRDIVIQSQHEDGDLLELKHPGNLELDIPALLVQDHVHWLNLCTHMIEFRPIERLWEPSGENWLLQFMEDGQSAAQRGQATLFDIQSCTFGMIANTLGPLENSQYLIVTSSMDEVKVELPQFGLSFFIDKDGELHSWNQRGMVVDKDQSTGTMLGLVNQLILHPKDQQTYGDCRVIIPQGNVIVEPSGHHIQVTIHAGPNHNSAA</sequence>
<accession>A0A9P7EBZ4</accession>